<evidence type="ECO:0000256" key="5">
    <source>
        <dbReference type="ARBA" id="ARBA00022692"/>
    </source>
</evidence>
<evidence type="ECO:0000256" key="3">
    <source>
        <dbReference type="ARBA" id="ARBA00022448"/>
    </source>
</evidence>
<dbReference type="RefSeq" id="WP_187551602.1">
    <property type="nucleotide sequence ID" value="NZ_BMZL01000002.1"/>
</dbReference>
<evidence type="ECO:0000256" key="2">
    <source>
        <dbReference type="ARBA" id="ARBA00009142"/>
    </source>
</evidence>
<dbReference type="Proteomes" id="UP000515804">
    <property type="component" value="Chromosome"/>
</dbReference>
<evidence type="ECO:0000256" key="7">
    <source>
        <dbReference type="ARBA" id="ARBA00023136"/>
    </source>
</evidence>
<dbReference type="AlphaFoldDB" id="A0A7G9SMK4"/>
<evidence type="ECO:0000313" key="10">
    <source>
        <dbReference type="Proteomes" id="UP000515804"/>
    </source>
</evidence>
<sequence length="245" mass="25960">MFGFGRSATFLLLALLAEIAGTVGGFGSSVFFVPVANFYFDFHSVLGITALFHLSSNLSKLGLFRGGIDRGLLLRLGVPSVAFSVLGGMASAWVLTQWLEATLAVFLLGLSAWMLLRPRWRLAATTRSAVLGGALSGGMAGLVGTGGAVRGVTLAAFDLRKDVFIATSAAIDMGIDLGRTVVYARNGYIHGHDLVWIPLLAVVAIAGTWLGKRILARMPQAMFRRAALVMVFGIGLVTLYQALRA</sequence>
<accession>A0A7G9SMK4</accession>
<keyword evidence="5 8" id="KW-0812">Transmembrane</keyword>
<feature type="transmembrane region" description="Helical" evidence="8">
    <location>
        <begin position="98"/>
        <end position="116"/>
    </location>
</feature>
<dbReference type="KEGG" id="tcn:H9L16_10200"/>
<keyword evidence="10" id="KW-1185">Reference proteome</keyword>
<feature type="transmembrane region" description="Helical" evidence="8">
    <location>
        <begin position="128"/>
        <end position="149"/>
    </location>
</feature>
<dbReference type="PANTHER" id="PTHR30269">
    <property type="entry name" value="TRANSMEMBRANE PROTEIN YFCA"/>
    <property type="match status" value="1"/>
</dbReference>
<evidence type="ECO:0000256" key="6">
    <source>
        <dbReference type="ARBA" id="ARBA00022989"/>
    </source>
</evidence>
<feature type="transmembrane region" description="Helical" evidence="8">
    <location>
        <begin position="223"/>
        <end position="243"/>
    </location>
</feature>
<organism evidence="9 10">
    <name type="scientific">Thermomonas carbonis</name>
    <dbReference type="NCBI Taxonomy" id="1463158"/>
    <lineage>
        <taxon>Bacteria</taxon>
        <taxon>Pseudomonadati</taxon>
        <taxon>Pseudomonadota</taxon>
        <taxon>Gammaproteobacteria</taxon>
        <taxon>Lysobacterales</taxon>
        <taxon>Lysobacteraceae</taxon>
        <taxon>Thermomonas</taxon>
    </lineage>
</organism>
<dbReference type="PANTHER" id="PTHR30269:SF37">
    <property type="entry name" value="MEMBRANE TRANSPORTER PROTEIN"/>
    <property type="match status" value="1"/>
</dbReference>
<proteinExistence type="inferred from homology"/>
<dbReference type="GO" id="GO:0005886">
    <property type="term" value="C:plasma membrane"/>
    <property type="evidence" value="ECO:0007669"/>
    <property type="project" value="UniProtKB-SubCell"/>
</dbReference>
<keyword evidence="7 8" id="KW-0472">Membrane</keyword>
<dbReference type="InterPro" id="IPR002781">
    <property type="entry name" value="TM_pro_TauE-like"/>
</dbReference>
<keyword evidence="3" id="KW-0813">Transport</keyword>
<evidence type="ECO:0000256" key="1">
    <source>
        <dbReference type="ARBA" id="ARBA00004651"/>
    </source>
</evidence>
<gene>
    <name evidence="9" type="ORF">H9L16_10200</name>
</gene>
<protein>
    <recommendedName>
        <fullName evidence="8">Probable membrane transporter protein</fullName>
    </recommendedName>
</protein>
<keyword evidence="4 8" id="KW-1003">Cell membrane</keyword>
<evidence type="ECO:0000256" key="4">
    <source>
        <dbReference type="ARBA" id="ARBA00022475"/>
    </source>
</evidence>
<reference evidence="9 10" key="1">
    <citation type="submission" date="2020-08" db="EMBL/GenBank/DDBJ databases">
        <title>Genome sequence of Thermomonas carbonis KCTC 42013T.</title>
        <authorList>
            <person name="Hyun D.-W."/>
            <person name="Bae J.-W."/>
        </authorList>
    </citation>
    <scope>NUCLEOTIDE SEQUENCE [LARGE SCALE GENOMIC DNA]</scope>
    <source>
        <strain evidence="9 10">KCTC 42013</strain>
    </source>
</reference>
<feature type="transmembrane region" description="Helical" evidence="8">
    <location>
        <begin position="72"/>
        <end position="92"/>
    </location>
</feature>
<dbReference type="EMBL" id="CP060719">
    <property type="protein sequence ID" value="QNN69079.1"/>
    <property type="molecule type" value="Genomic_DNA"/>
</dbReference>
<comment type="subcellular location">
    <subcellularLocation>
        <location evidence="1 8">Cell membrane</location>
        <topology evidence="1 8">Multi-pass membrane protein</topology>
    </subcellularLocation>
</comment>
<evidence type="ECO:0000313" key="9">
    <source>
        <dbReference type="EMBL" id="QNN69079.1"/>
    </source>
</evidence>
<comment type="similarity">
    <text evidence="2 8">Belongs to the 4-toluene sulfonate uptake permease (TSUP) (TC 2.A.102) family.</text>
</comment>
<feature type="transmembrane region" description="Helical" evidence="8">
    <location>
        <begin position="194"/>
        <end position="211"/>
    </location>
</feature>
<evidence type="ECO:0000256" key="8">
    <source>
        <dbReference type="RuleBase" id="RU363041"/>
    </source>
</evidence>
<keyword evidence="6 8" id="KW-1133">Transmembrane helix</keyword>
<dbReference type="InterPro" id="IPR052017">
    <property type="entry name" value="TSUP"/>
</dbReference>
<dbReference type="Pfam" id="PF01925">
    <property type="entry name" value="TauE"/>
    <property type="match status" value="1"/>
</dbReference>
<name>A0A7G9SMK4_9GAMM</name>